<protein>
    <submittedName>
        <fullName evidence="5">Uncharacterized protein</fullName>
    </submittedName>
</protein>
<keyword evidence="1" id="KW-0378">Hydrolase</keyword>
<evidence type="ECO:0000259" key="3">
    <source>
        <dbReference type="PROSITE" id="PS50110"/>
    </source>
</evidence>
<dbReference type="SUPFAM" id="SSF81606">
    <property type="entry name" value="PP2C-like"/>
    <property type="match status" value="1"/>
</dbReference>
<evidence type="ECO:0000313" key="5">
    <source>
        <dbReference type="EMBL" id="GHG30166.1"/>
    </source>
</evidence>
<keyword evidence="2" id="KW-0597">Phosphoprotein</keyword>
<dbReference type="AlphaFoldDB" id="A0A919ESP8"/>
<dbReference type="InterPro" id="IPR001932">
    <property type="entry name" value="PPM-type_phosphatase-like_dom"/>
</dbReference>
<dbReference type="PANTHER" id="PTHR43156:SF2">
    <property type="entry name" value="STAGE II SPORULATION PROTEIN E"/>
    <property type="match status" value="1"/>
</dbReference>
<evidence type="ECO:0000256" key="1">
    <source>
        <dbReference type="ARBA" id="ARBA00022801"/>
    </source>
</evidence>
<keyword evidence="6" id="KW-1185">Reference proteome</keyword>
<feature type="modified residue" description="4-aspartylphosphate" evidence="2">
    <location>
        <position position="65"/>
    </location>
</feature>
<dbReference type="PROSITE" id="PS50110">
    <property type="entry name" value="RESPONSE_REGULATORY"/>
    <property type="match status" value="1"/>
</dbReference>
<evidence type="ECO:0000259" key="4">
    <source>
        <dbReference type="PROSITE" id="PS51746"/>
    </source>
</evidence>
<dbReference type="InterPro" id="IPR011006">
    <property type="entry name" value="CheY-like_superfamily"/>
</dbReference>
<reference evidence="5" key="2">
    <citation type="submission" date="2020-09" db="EMBL/GenBank/DDBJ databases">
        <authorList>
            <person name="Sun Q."/>
            <person name="Ohkuma M."/>
        </authorList>
    </citation>
    <scope>NUCLEOTIDE SEQUENCE</scope>
    <source>
        <strain evidence="5">JCM 4122</strain>
    </source>
</reference>
<reference evidence="5" key="1">
    <citation type="journal article" date="2014" name="Int. J. Syst. Evol. Microbiol.">
        <title>Complete genome sequence of Corynebacterium casei LMG S-19264T (=DSM 44701T), isolated from a smear-ripened cheese.</title>
        <authorList>
            <consortium name="US DOE Joint Genome Institute (JGI-PGF)"/>
            <person name="Walter F."/>
            <person name="Albersmeier A."/>
            <person name="Kalinowski J."/>
            <person name="Ruckert C."/>
        </authorList>
    </citation>
    <scope>NUCLEOTIDE SEQUENCE</scope>
    <source>
        <strain evidence="5">JCM 4122</strain>
    </source>
</reference>
<dbReference type="SMART" id="SM00331">
    <property type="entry name" value="PP2C_SIG"/>
    <property type="match status" value="1"/>
</dbReference>
<dbReference type="PANTHER" id="PTHR43156">
    <property type="entry name" value="STAGE II SPORULATION PROTEIN E-RELATED"/>
    <property type="match status" value="1"/>
</dbReference>
<dbReference type="SMART" id="SM00448">
    <property type="entry name" value="REC"/>
    <property type="match status" value="1"/>
</dbReference>
<dbReference type="Proteomes" id="UP000632849">
    <property type="component" value="Unassembled WGS sequence"/>
</dbReference>
<organism evidence="5 6">
    <name type="scientific">Streptomyces filamentosus</name>
    <name type="common">Streptomyces roseosporus</name>
    <dbReference type="NCBI Taxonomy" id="67294"/>
    <lineage>
        <taxon>Bacteria</taxon>
        <taxon>Bacillati</taxon>
        <taxon>Actinomycetota</taxon>
        <taxon>Actinomycetes</taxon>
        <taxon>Kitasatosporales</taxon>
        <taxon>Streptomycetaceae</taxon>
        <taxon>Streptomyces</taxon>
    </lineage>
</organism>
<dbReference type="SUPFAM" id="SSF52172">
    <property type="entry name" value="CheY-like"/>
    <property type="match status" value="1"/>
</dbReference>
<evidence type="ECO:0000256" key="2">
    <source>
        <dbReference type="PROSITE-ProRule" id="PRU00169"/>
    </source>
</evidence>
<dbReference type="InterPro" id="IPR052016">
    <property type="entry name" value="Bact_Sigma-Reg"/>
</dbReference>
<feature type="domain" description="Response regulatory" evidence="3">
    <location>
        <begin position="14"/>
        <end position="133"/>
    </location>
</feature>
<proteinExistence type="predicted"/>
<dbReference type="InterPro" id="IPR001789">
    <property type="entry name" value="Sig_transdc_resp-reg_receiver"/>
</dbReference>
<evidence type="ECO:0000313" key="6">
    <source>
        <dbReference type="Proteomes" id="UP000632849"/>
    </source>
</evidence>
<dbReference type="Pfam" id="PF07228">
    <property type="entry name" value="SpoIIE"/>
    <property type="match status" value="1"/>
</dbReference>
<dbReference type="GO" id="GO:0000160">
    <property type="term" value="P:phosphorelay signal transduction system"/>
    <property type="evidence" value="ECO:0007669"/>
    <property type="project" value="InterPro"/>
</dbReference>
<dbReference type="Gene3D" id="3.40.50.2300">
    <property type="match status" value="1"/>
</dbReference>
<dbReference type="InterPro" id="IPR036457">
    <property type="entry name" value="PPM-type-like_dom_sf"/>
</dbReference>
<dbReference type="GO" id="GO:0016791">
    <property type="term" value="F:phosphatase activity"/>
    <property type="evidence" value="ECO:0007669"/>
    <property type="project" value="TreeGrafter"/>
</dbReference>
<dbReference type="EMBL" id="BNBE01000004">
    <property type="protein sequence ID" value="GHG30166.1"/>
    <property type="molecule type" value="Genomic_DNA"/>
</dbReference>
<dbReference type="PROSITE" id="PS51746">
    <property type="entry name" value="PPM_2"/>
    <property type="match status" value="1"/>
</dbReference>
<dbReference type="Gene3D" id="3.60.40.10">
    <property type="entry name" value="PPM-type phosphatase domain"/>
    <property type="match status" value="1"/>
</dbReference>
<dbReference type="Pfam" id="PF00072">
    <property type="entry name" value="Response_reg"/>
    <property type="match status" value="1"/>
</dbReference>
<comment type="caution">
    <text evidence="5">The sequence shown here is derived from an EMBL/GenBank/DDBJ whole genome shotgun (WGS) entry which is preliminary data.</text>
</comment>
<sequence>MIPDPSPSDNSPASILIVDDNPTNRYVLRTTLSRAGHAVVEAEDGTQALALLSSGGPLPEVAIVDVRLPDMTGFDVCERIKADAVTAALPVIHVSASAITATDRTQGLNRGADAYLTEPIAPDELLATVTAALRYARARRRAEHLADRLLHLNEATHLLYSADSATEVARAAAEGAATVLGTTAVAALISPHGEPASAVRAAGPAEKASPGVETGEVDVRELPSHHGLGERTGTRLLRVAAGPWPGFPAHLIPGGTLAVGVARAKPGRPPVCLAVPAEAVATPDDEQLLTQLAQACALALEALRSYTEEHDLALTLQRSFLPDTLPRSSLAELAVRYLPASEHTEIGGDFYEALPTRDGLLLAVGDVAGHSLDAAMLMGQIRHALRAYAIEEHSPQAILERIENLLVAVEAQLTLTLCIVLVDGGTGLLHVANAGHLPPLLRTPDGSVRFVEEHGPLLGLRLPQPSAVPVAAPPGSVLVMTTDGLIERRHEDLGDSLTRLSEVLGTLQTDAEKVCDGLLAAFPPDGEDDVALMAVRVTGPSE</sequence>
<accession>A0A919ESP8</accession>
<name>A0A919ESP8_STRFL</name>
<gene>
    <name evidence="5" type="ORF">GCM10017667_79960</name>
</gene>
<feature type="domain" description="PPM-type phosphatase" evidence="4">
    <location>
        <begin position="327"/>
        <end position="537"/>
    </location>
</feature>